<feature type="region of interest" description="Disordered" evidence="1">
    <location>
        <begin position="1"/>
        <end position="41"/>
    </location>
</feature>
<feature type="domain" description="Transposase IS116/IS110/IS902 C-terminal" evidence="2">
    <location>
        <begin position="72"/>
        <end position="144"/>
    </location>
</feature>
<dbReference type="Pfam" id="PF02371">
    <property type="entry name" value="Transposase_20"/>
    <property type="match status" value="1"/>
</dbReference>
<protein>
    <submittedName>
        <fullName evidence="3">IS110 family transposase</fullName>
    </submittedName>
</protein>
<feature type="compositionally biased region" description="Low complexity" evidence="1">
    <location>
        <begin position="14"/>
        <end position="33"/>
    </location>
</feature>
<name>A0ABY9X048_9BACT</name>
<sequence length="312" mass="33736">MHSGPGRRGGAGAAGAHATGAVGAAAEQAPEGPGAAGGLHRERVDCLPGRAARASGPPGRATGAVVHGTVRGPVTACAFASAVDDPKRFSGPHQVEAYLVLVPSERSSGEKQHRGPITKTGNSRVRCSLIQSALSLLRVRKPETEHLQEWAERIAARRGKKIAVVALARRLAGILFAMMRDETQYRLPTPQEESRLIHTEEATLASPSRQASNVDELTPRILTVREPEPTPREVLYFNHRHRKENHGFTSRHDGLRGEPESGASGYSPCHRVAQCLRRGWLGVVPVRGADGGGRLCGRWREVLAEDRCHRWH</sequence>
<dbReference type="InterPro" id="IPR003346">
    <property type="entry name" value="Transposase_20"/>
</dbReference>
<proteinExistence type="predicted"/>
<gene>
    <name evidence="3" type="ORF">F0U60_35045</name>
</gene>
<evidence type="ECO:0000313" key="4">
    <source>
        <dbReference type="Proteomes" id="UP001611383"/>
    </source>
</evidence>
<reference evidence="3 4" key="1">
    <citation type="submission" date="2019-08" db="EMBL/GenBank/DDBJ databases">
        <title>Archangium and Cystobacter genomes.</title>
        <authorList>
            <person name="Chen I.-C.K."/>
            <person name="Wielgoss S."/>
        </authorList>
    </citation>
    <scope>NUCLEOTIDE SEQUENCE [LARGE SCALE GENOMIC DNA]</scope>
    <source>
        <strain evidence="3 4">Cbm 6</strain>
    </source>
</reference>
<dbReference type="EMBL" id="CP043494">
    <property type="protein sequence ID" value="WNG48756.1"/>
    <property type="molecule type" value="Genomic_DNA"/>
</dbReference>
<evidence type="ECO:0000313" key="3">
    <source>
        <dbReference type="EMBL" id="WNG48756.1"/>
    </source>
</evidence>
<dbReference type="PANTHER" id="PTHR33055">
    <property type="entry name" value="TRANSPOSASE FOR INSERTION SEQUENCE ELEMENT IS1111A"/>
    <property type="match status" value="1"/>
</dbReference>
<dbReference type="InterPro" id="IPR047650">
    <property type="entry name" value="Transpos_IS110"/>
</dbReference>
<dbReference type="PANTHER" id="PTHR33055:SF3">
    <property type="entry name" value="PUTATIVE TRANSPOSASE FOR IS117-RELATED"/>
    <property type="match status" value="1"/>
</dbReference>
<evidence type="ECO:0000256" key="1">
    <source>
        <dbReference type="SAM" id="MobiDB-lite"/>
    </source>
</evidence>
<evidence type="ECO:0000259" key="2">
    <source>
        <dbReference type="Pfam" id="PF02371"/>
    </source>
</evidence>
<accession>A0ABY9X048</accession>
<organism evidence="3 4">
    <name type="scientific">Archangium minus</name>
    <dbReference type="NCBI Taxonomy" id="83450"/>
    <lineage>
        <taxon>Bacteria</taxon>
        <taxon>Pseudomonadati</taxon>
        <taxon>Myxococcota</taxon>
        <taxon>Myxococcia</taxon>
        <taxon>Myxococcales</taxon>
        <taxon>Cystobacterineae</taxon>
        <taxon>Archangiaceae</taxon>
        <taxon>Archangium</taxon>
    </lineage>
</organism>
<feature type="compositionally biased region" description="Gly residues" evidence="1">
    <location>
        <begin position="1"/>
        <end position="13"/>
    </location>
</feature>
<keyword evidence="4" id="KW-1185">Reference proteome</keyword>
<dbReference type="Proteomes" id="UP001611383">
    <property type="component" value="Chromosome"/>
</dbReference>